<dbReference type="WBParaSite" id="GPUH_0002016001-mRNA-1">
    <property type="protein sequence ID" value="GPUH_0002016001-mRNA-1"/>
    <property type="gene ID" value="GPUH_0002016001"/>
</dbReference>
<name>A0A183EGP4_9BILA</name>
<protein>
    <submittedName>
        <fullName evidence="4">RDD domain-containing protein</fullName>
    </submittedName>
</protein>
<proteinExistence type="predicted"/>
<dbReference type="AlphaFoldDB" id="A0A183EGP4"/>
<evidence type="ECO:0000313" key="2">
    <source>
        <dbReference type="EMBL" id="VDN35382.1"/>
    </source>
</evidence>
<keyword evidence="3" id="KW-1185">Reference proteome</keyword>
<dbReference type="Proteomes" id="UP000271098">
    <property type="component" value="Unassembled WGS sequence"/>
</dbReference>
<reference evidence="2 3" key="2">
    <citation type="submission" date="2018-11" db="EMBL/GenBank/DDBJ databases">
        <authorList>
            <consortium name="Pathogen Informatics"/>
        </authorList>
    </citation>
    <scope>NUCLEOTIDE SEQUENCE [LARGE SCALE GENOMIC DNA]</scope>
</reference>
<keyword evidence="1" id="KW-0472">Membrane</keyword>
<sequence length="139" mass="15211">MKRVVKRKSGDAAAAAAAEGVAASAAVSPVIEYGSAGAYACELRKWLFATQCWTFCHQMATMHSLCYLASCMQQQQHPPMLLPSAAVPAAAAEQQQRQFVQRCQVPSFTRRIVAELIDSVFAFSAKLFVVYFLVEMAML</sequence>
<keyword evidence="1" id="KW-1133">Transmembrane helix</keyword>
<gene>
    <name evidence="2" type="ORF">GPUH_LOCUS20135</name>
</gene>
<organism evidence="4">
    <name type="scientific">Gongylonema pulchrum</name>
    <dbReference type="NCBI Taxonomy" id="637853"/>
    <lineage>
        <taxon>Eukaryota</taxon>
        <taxon>Metazoa</taxon>
        <taxon>Ecdysozoa</taxon>
        <taxon>Nematoda</taxon>
        <taxon>Chromadorea</taxon>
        <taxon>Rhabditida</taxon>
        <taxon>Spirurina</taxon>
        <taxon>Spiruromorpha</taxon>
        <taxon>Spiruroidea</taxon>
        <taxon>Gongylonematidae</taxon>
        <taxon>Gongylonema</taxon>
    </lineage>
</organism>
<evidence type="ECO:0000313" key="3">
    <source>
        <dbReference type="Proteomes" id="UP000271098"/>
    </source>
</evidence>
<accession>A0A183EGP4</accession>
<evidence type="ECO:0000313" key="4">
    <source>
        <dbReference type="WBParaSite" id="GPUH_0002016001-mRNA-1"/>
    </source>
</evidence>
<evidence type="ECO:0000256" key="1">
    <source>
        <dbReference type="SAM" id="Phobius"/>
    </source>
</evidence>
<keyword evidence="1" id="KW-0812">Transmembrane</keyword>
<dbReference type="EMBL" id="UYRT01089838">
    <property type="protein sequence ID" value="VDN35382.1"/>
    <property type="molecule type" value="Genomic_DNA"/>
</dbReference>
<feature type="transmembrane region" description="Helical" evidence="1">
    <location>
        <begin position="112"/>
        <end position="134"/>
    </location>
</feature>
<reference evidence="4" key="1">
    <citation type="submission" date="2016-06" db="UniProtKB">
        <authorList>
            <consortium name="WormBaseParasite"/>
        </authorList>
    </citation>
    <scope>IDENTIFICATION</scope>
</reference>
<dbReference type="OrthoDB" id="10061042at2759"/>